<dbReference type="Gene3D" id="3.60.21.10">
    <property type="match status" value="1"/>
</dbReference>
<dbReference type="SUPFAM" id="SSF56300">
    <property type="entry name" value="Metallo-dependent phosphatases"/>
    <property type="match status" value="1"/>
</dbReference>
<dbReference type="SUPFAM" id="SSF47473">
    <property type="entry name" value="EF-hand"/>
    <property type="match status" value="1"/>
</dbReference>
<dbReference type="InterPro" id="IPR029052">
    <property type="entry name" value="Metallo-depent_PP-like"/>
</dbReference>
<name>A0A7S0LNQ7_9EUKA</name>
<dbReference type="PANTHER" id="PTHR43143">
    <property type="entry name" value="METALLOPHOSPHOESTERASE, CALCINEURIN SUPERFAMILY"/>
    <property type="match status" value="1"/>
</dbReference>
<protein>
    <recommendedName>
        <fullName evidence="2">EF-hand domain-containing protein</fullName>
    </recommendedName>
</protein>
<dbReference type="InterPro" id="IPR011992">
    <property type="entry name" value="EF-hand-dom_pair"/>
</dbReference>
<organism evidence="3">
    <name type="scientific">Coccolithus braarudii</name>
    <dbReference type="NCBI Taxonomy" id="221442"/>
    <lineage>
        <taxon>Eukaryota</taxon>
        <taxon>Haptista</taxon>
        <taxon>Haptophyta</taxon>
        <taxon>Prymnesiophyceae</taxon>
        <taxon>Coccolithales</taxon>
        <taxon>Coccolithaceae</taxon>
        <taxon>Coccolithus</taxon>
    </lineage>
</organism>
<dbReference type="SMART" id="SM00054">
    <property type="entry name" value="EFh"/>
    <property type="match status" value="2"/>
</dbReference>
<dbReference type="AlphaFoldDB" id="A0A7S0LNQ7"/>
<dbReference type="Gene3D" id="1.10.238.10">
    <property type="entry name" value="EF-hand"/>
    <property type="match status" value="1"/>
</dbReference>
<gene>
    <name evidence="3" type="ORF">CPEL01642_LOCUS21576</name>
</gene>
<dbReference type="GO" id="GO:0005509">
    <property type="term" value="F:calcium ion binding"/>
    <property type="evidence" value="ECO:0007669"/>
    <property type="project" value="InterPro"/>
</dbReference>
<evidence type="ECO:0000259" key="2">
    <source>
        <dbReference type="PROSITE" id="PS50222"/>
    </source>
</evidence>
<dbReference type="InterPro" id="IPR018247">
    <property type="entry name" value="EF_Hand_1_Ca_BS"/>
</dbReference>
<reference evidence="3" key="1">
    <citation type="submission" date="2021-01" db="EMBL/GenBank/DDBJ databases">
        <authorList>
            <person name="Corre E."/>
            <person name="Pelletier E."/>
            <person name="Niang G."/>
            <person name="Scheremetjew M."/>
            <person name="Finn R."/>
            <person name="Kale V."/>
            <person name="Holt S."/>
            <person name="Cochrane G."/>
            <person name="Meng A."/>
            <person name="Brown T."/>
            <person name="Cohen L."/>
        </authorList>
    </citation>
    <scope>NUCLEOTIDE SEQUENCE</scope>
    <source>
        <strain evidence="3">PLY182g</strain>
    </source>
</reference>
<dbReference type="PANTHER" id="PTHR43143:SF4">
    <property type="entry name" value="CALCINEURIN-LIKE PHOSPHOESTERASE DOMAIN-CONTAINING PROTEIN"/>
    <property type="match status" value="1"/>
</dbReference>
<dbReference type="EMBL" id="HBEY01045054">
    <property type="protein sequence ID" value="CAD8618195.1"/>
    <property type="molecule type" value="Transcribed_RNA"/>
</dbReference>
<dbReference type="CDD" id="cd00051">
    <property type="entry name" value="EFh"/>
    <property type="match status" value="1"/>
</dbReference>
<dbReference type="Pfam" id="PF13499">
    <property type="entry name" value="EF-hand_7"/>
    <property type="match status" value="1"/>
</dbReference>
<sequence>MLVLTLPLTAALRAPFPFVPRQHIPSGVATARCPSSPRLCNAGLDQDMGTNLYEQQLCAEDECEIPSEDEFTVAILGDLHIDPRKMDDYYKGREDFLPIIQDAKQRGVACAVVSLGDLGESKSVRPEETQELFAGTTECHEMAAEFLGSFGVDYEVIGGNHDLEGIDEFKTDEANLEAFLRIHKKPTPQFVREIAEKTLLVGLCSTVFRSAKYTSHEVTIDDEQVKWFEDLVKSKPAADGWKIFVFSHAPPIGSGLRVLQENHVVNGCCWLNHSGESNRKFIELVRKHRCVKGWFSGHFHLGQDYEDSITFPTIPRELGPYPNRGSCVFAQTSVMRGGTSRDGRQQSRLLRGNAEGFEICSVNHQTGAVRLDATITYTDTNHEVGVYAHEHVELQENDNFMKVYSPTEGDECYISYDEDDLSLDPMKGSCVGDEAVAWWHMSDGRVLGVYDGRLIEYDPSTLAPLGLVVGADELKGRRVLVVGSGMEECKVNTAALSNVVGMEGADCVDAEGEEQAVLLIDDETGTVTVVQPNEDGSYWRKIVRNKMIRMKEKRREQAGKAFAVEAFSTDSPSVVSSWGPYTSIVGTAKTTGVPGLTKQAAHAFSKLPQVAAPRGRSKVWTDVGVEIKAAFESLDTDGSGVVSVSELLAAIQQIDPAADMSGALAIVKAADADGDGRVSLPEFACAALFGLEQAEKTENTQPARAR</sequence>
<evidence type="ECO:0000313" key="3">
    <source>
        <dbReference type="EMBL" id="CAD8618195.1"/>
    </source>
</evidence>
<dbReference type="InterPro" id="IPR051918">
    <property type="entry name" value="STPP_CPPED1"/>
</dbReference>
<feature type="domain" description="EF-hand" evidence="2">
    <location>
        <begin position="658"/>
        <end position="693"/>
    </location>
</feature>
<evidence type="ECO:0000256" key="1">
    <source>
        <dbReference type="ARBA" id="ARBA00022837"/>
    </source>
</evidence>
<dbReference type="PROSITE" id="PS50222">
    <property type="entry name" value="EF_HAND_2"/>
    <property type="match status" value="2"/>
</dbReference>
<proteinExistence type="predicted"/>
<dbReference type="InterPro" id="IPR002048">
    <property type="entry name" value="EF_hand_dom"/>
</dbReference>
<keyword evidence="1" id="KW-0106">Calcium</keyword>
<accession>A0A7S0LNQ7</accession>
<dbReference type="PROSITE" id="PS00018">
    <property type="entry name" value="EF_HAND_1"/>
    <property type="match status" value="2"/>
</dbReference>
<feature type="domain" description="EF-hand" evidence="2">
    <location>
        <begin position="622"/>
        <end position="657"/>
    </location>
</feature>